<sequence length="110" mass="12739">MSIRGRGKGSFGHALFKSVKSIQRRHFPFGFGTNTTFANHSGYWTGHMYFGFKQLVYLVFYCLVPLHPEHPLLLLNRFSVGIYAEPMGNDIRRNPMKVRHAPSENFFVFL</sequence>
<dbReference type="AlphaFoldDB" id="A0AAW2S1S7"/>
<evidence type="ECO:0000313" key="1">
    <source>
        <dbReference type="EMBL" id="KAL0386510.1"/>
    </source>
</evidence>
<organism evidence="1">
    <name type="scientific">Sesamum latifolium</name>
    <dbReference type="NCBI Taxonomy" id="2727402"/>
    <lineage>
        <taxon>Eukaryota</taxon>
        <taxon>Viridiplantae</taxon>
        <taxon>Streptophyta</taxon>
        <taxon>Embryophyta</taxon>
        <taxon>Tracheophyta</taxon>
        <taxon>Spermatophyta</taxon>
        <taxon>Magnoliopsida</taxon>
        <taxon>eudicotyledons</taxon>
        <taxon>Gunneridae</taxon>
        <taxon>Pentapetalae</taxon>
        <taxon>asterids</taxon>
        <taxon>lamiids</taxon>
        <taxon>Lamiales</taxon>
        <taxon>Pedaliaceae</taxon>
        <taxon>Sesamum</taxon>
    </lineage>
</organism>
<comment type="caution">
    <text evidence="1">The sequence shown here is derived from an EMBL/GenBank/DDBJ whole genome shotgun (WGS) entry which is preliminary data.</text>
</comment>
<gene>
    <name evidence="1" type="ORF">Slati_4598000</name>
</gene>
<proteinExistence type="predicted"/>
<reference evidence="1" key="1">
    <citation type="submission" date="2020-06" db="EMBL/GenBank/DDBJ databases">
        <authorList>
            <person name="Li T."/>
            <person name="Hu X."/>
            <person name="Zhang T."/>
            <person name="Song X."/>
            <person name="Zhang H."/>
            <person name="Dai N."/>
            <person name="Sheng W."/>
            <person name="Hou X."/>
            <person name="Wei L."/>
        </authorList>
    </citation>
    <scope>NUCLEOTIDE SEQUENCE</scope>
    <source>
        <strain evidence="1">KEN1</strain>
        <tissue evidence="1">Leaf</tissue>
    </source>
</reference>
<accession>A0AAW2S1S7</accession>
<name>A0AAW2S1S7_9LAMI</name>
<dbReference type="EMBL" id="JACGWN010000127">
    <property type="protein sequence ID" value="KAL0386510.1"/>
    <property type="molecule type" value="Genomic_DNA"/>
</dbReference>
<reference evidence="1" key="2">
    <citation type="journal article" date="2024" name="Plant">
        <title>Genomic evolution and insights into agronomic trait innovations of Sesamum species.</title>
        <authorList>
            <person name="Miao H."/>
            <person name="Wang L."/>
            <person name="Qu L."/>
            <person name="Liu H."/>
            <person name="Sun Y."/>
            <person name="Le M."/>
            <person name="Wang Q."/>
            <person name="Wei S."/>
            <person name="Zheng Y."/>
            <person name="Lin W."/>
            <person name="Duan Y."/>
            <person name="Cao H."/>
            <person name="Xiong S."/>
            <person name="Wang X."/>
            <person name="Wei L."/>
            <person name="Li C."/>
            <person name="Ma Q."/>
            <person name="Ju M."/>
            <person name="Zhao R."/>
            <person name="Li G."/>
            <person name="Mu C."/>
            <person name="Tian Q."/>
            <person name="Mei H."/>
            <person name="Zhang T."/>
            <person name="Gao T."/>
            <person name="Zhang H."/>
        </authorList>
    </citation>
    <scope>NUCLEOTIDE SEQUENCE</scope>
    <source>
        <strain evidence="1">KEN1</strain>
    </source>
</reference>
<protein>
    <submittedName>
        <fullName evidence="1">Uncharacterized protein</fullName>
    </submittedName>
</protein>